<comment type="catalytic activity">
    <reaction evidence="1 8 9">
        <text>Release of N-terminal amino acids, preferentially methionine, from peptides and arylamides.</text>
        <dbReference type="EC" id="3.4.11.18"/>
    </reaction>
</comment>
<evidence type="ECO:0000313" key="11">
    <source>
        <dbReference type="EMBL" id="KUO42421.1"/>
    </source>
</evidence>
<evidence type="ECO:0000256" key="6">
    <source>
        <dbReference type="ARBA" id="ARBA00022723"/>
    </source>
</evidence>
<dbReference type="HAMAP" id="MF_01975">
    <property type="entry name" value="MetAP_2_arc"/>
    <property type="match status" value="1"/>
</dbReference>
<keyword evidence="6 8" id="KW-0479">Metal-binding</keyword>
<feature type="binding site" evidence="8">
    <location>
        <position position="283"/>
    </location>
    <ligand>
        <name>a divalent metal cation</name>
        <dbReference type="ChEBI" id="CHEBI:60240"/>
        <label>1</label>
    </ligand>
</feature>
<feature type="binding site" evidence="8">
    <location>
        <position position="190"/>
    </location>
    <ligand>
        <name>a divalent metal cation</name>
        <dbReference type="ChEBI" id="CHEBI:60240"/>
        <label>2</label>
        <note>catalytic</note>
    </ligand>
</feature>
<dbReference type="Proteomes" id="UP000074294">
    <property type="component" value="Unassembled WGS sequence"/>
</dbReference>
<dbReference type="SUPFAM" id="SSF46785">
    <property type="entry name" value="Winged helix' DNA-binding domain"/>
    <property type="match status" value="1"/>
</dbReference>
<dbReference type="PRINTS" id="PR00599">
    <property type="entry name" value="MAPEPTIDASE"/>
</dbReference>
<dbReference type="AlphaFoldDB" id="A0A147K0Z8"/>
<evidence type="ECO:0000256" key="5">
    <source>
        <dbReference type="ARBA" id="ARBA00022670"/>
    </source>
</evidence>
<dbReference type="STRING" id="1776334.APZ16_03035"/>
<comment type="function">
    <text evidence="8 9">Removes the N-terminal methionine from nascent proteins. The N-terminal methionine is often cleaved when the second residue in the primary sequence is small and uncharged (Met-Ala-, Cys, Gly, Pro, Ser, Thr, or Val).</text>
</comment>
<dbReference type="PROSITE" id="PS01202">
    <property type="entry name" value="MAP_2"/>
    <property type="match status" value="1"/>
</dbReference>
<comment type="cofactor">
    <cofactor evidence="2">
        <name>Mn(2+)</name>
        <dbReference type="ChEBI" id="CHEBI:29035"/>
    </cofactor>
</comment>
<dbReference type="GO" id="GO:0046872">
    <property type="term" value="F:metal ion binding"/>
    <property type="evidence" value="ECO:0007669"/>
    <property type="project" value="UniProtKB-UniRule"/>
</dbReference>
<feature type="binding site" evidence="8">
    <location>
        <position position="283"/>
    </location>
    <ligand>
        <name>a divalent metal cation</name>
        <dbReference type="ChEBI" id="CHEBI:60240"/>
        <label>2</label>
        <note>catalytic</note>
    </ligand>
</feature>
<comment type="subunit">
    <text evidence="8">Monomer.</text>
</comment>
<name>A0A147K0Z8_HADYE</name>
<evidence type="ECO:0000256" key="8">
    <source>
        <dbReference type="HAMAP-Rule" id="MF_01975"/>
    </source>
</evidence>
<accession>A0A147K0Z8</accession>
<feature type="domain" description="Peptidase M24" evidence="10">
    <location>
        <begin position="9"/>
        <end position="290"/>
    </location>
</feature>
<dbReference type="InterPro" id="IPR036005">
    <property type="entry name" value="Creatinase/aminopeptidase-like"/>
</dbReference>
<feature type="binding site" evidence="8">
    <location>
        <position position="87"/>
    </location>
    <ligand>
        <name>a divalent metal cation</name>
        <dbReference type="ChEBI" id="CHEBI:60240"/>
        <label>1</label>
    </ligand>
</feature>
<dbReference type="InterPro" id="IPR050247">
    <property type="entry name" value="Met_Aminopeptidase_Type2"/>
</dbReference>
<dbReference type="Gene3D" id="1.10.10.10">
    <property type="entry name" value="Winged helix-like DNA-binding domain superfamily/Winged helix DNA-binding domain"/>
    <property type="match status" value="1"/>
</dbReference>
<dbReference type="GO" id="GO:0005737">
    <property type="term" value="C:cytoplasm"/>
    <property type="evidence" value="ECO:0007669"/>
    <property type="project" value="TreeGrafter"/>
</dbReference>
<feature type="binding site" evidence="8">
    <location>
        <position position="98"/>
    </location>
    <ligand>
        <name>a divalent metal cation</name>
        <dbReference type="ChEBI" id="CHEBI:60240"/>
        <label>1</label>
    </ligand>
</feature>
<evidence type="ECO:0000256" key="3">
    <source>
        <dbReference type="ARBA" id="ARBA00001954"/>
    </source>
</evidence>
<feature type="binding site" evidence="8">
    <location>
        <position position="157"/>
    </location>
    <ligand>
        <name>a divalent metal cation</name>
        <dbReference type="ChEBI" id="CHEBI:60240"/>
        <label>2</label>
        <note>catalytic</note>
    </ligand>
</feature>
<dbReference type="Gene3D" id="3.90.230.10">
    <property type="entry name" value="Creatinase/methionine aminopeptidase superfamily"/>
    <property type="match status" value="1"/>
</dbReference>
<dbReference type="EC" id="3.4.11.18" evidence="8 9"/>
<gene>
    <name evidence="8" type="primary">map</name>
    <name evidence="11" type="ORF">APZ16_03035</name>
</gene>
<dbReference type="SUPFAM" id="SSF55920">
    <property type="entry name" value="Creatinase/aminopeptidase"/>
    <property type="match status" value="1"/>
</dbReference>
<keyword evidence="5 8" id="KW-0645">Protease</keyword>
<comment type="cofactor">
    <cofactor evidence="3">
        <name>Fe(2+)</name>
        <dbReference type="ChEBI" id="CHEBI:29033"/>
    </cofactor>
</comment>
<evidence type="ECO:0000256" key="1">
    <source>
        <dbReference type="ARBA" id="ARBA00000294"/>
    </source>
</evidence>
<protein>
    <recommendedName>
        <fullName evidence="8 9">Methionine aminopeptidase</fullName>
        <shortName evidence="8">MAP</shortName>
        <shortName evidence="8">MetAP</shortName>
        <ecNumber evidence="8 9">3.4.11.18</ecNumber>
    </recommendedName>
    <alternativeName>
        <fullName evidence="8">Peptidase M</fullName>
    </alternativeName>
</protein>
<dbReference type="EMBL" id="LQMQ01000007">
    <property type="protein sequence ID" value="KUO42421.1"/>
    <property type="molecule type" value="Genomic_DNA"/>
</dbReference>
<dbReference type="InterPro" id="IPR018349">
    <property type="entry name" value="Pept_M24A_MAP2_BS"/>
</dbReference>
<dbReference type="Pfam" id="PF00557">
    <property type="entry name" value="Peptidase_M24"/>
    <property type="match status" value="1"/>
</dbReference>
<keyword evidence="4 8" id="KW-0031">Aminopeptidase</keyword>
<comment type="similarity">
    <text evidence="8">Belongs to the peptidase M24A family. Methionine aminopeptidase archaeal type 2 subfamily.</text>
</comment>
<comment type="cofactor">
    <cofactor evidence="8">
        <name>Co(2+)</name>
        <dbReference type="ChEBI" id="CHEBI:48828"/>
    </cofactor>
    <cofactor evidence="8">
        <name>Zn(2+)</name>
        <dbReference type="ChEBI" id="CHEBI:29105"/>
    </cofactor>
    <cofactor evidence="8">
        <name>Mn(2+)</name>
        <dbReference type="ChEBI" id="CHEBI:29035"/>
    </cofactor>
    <cofactor evidence="8">
        <name>Fe(2+)</name>
        <dbReference type="ChEBI" id="CHEBI:29033"/>
    </cofactor>
    <text evidence="8">Binds 2 divalent metal cations per subunit. Has a high-affinity and a low affinity metal-binding site. The true nature of the physiological cofactor is under debate. The enzyme is active with cobalt, zinc, manganese or divalent iron ions. Most likely, methionine aminopeptidases function as mononuclear Fe(2+)-metalloproteases under physiological conditions, and the catalytically relevant metal-binding site has been assigned to the histidine-containing high-affinity site.</text>
</comment>
<dbReference type="GO" id="GO:0006508">
    <property type="term" value="P:proteolysis"/>
    <property type="evidence" value="ECO:0007669"/>
    <property type="project" value="UniProtKB-KW"/>
</dbReference>
<dbReference type="InterPro" id="IPR028595">
    <property type="entry name" value="MetAP_archaeal"/>
</dbReference>
<dbReference type="InterPro" id="IPR036388">
    <property type="entry name" value="WH-like_DNA-bd_sf"/>
</dbReference>
<evidence type="ECO:0000259" key="10">
    <source>
        <dbReference type="Pfam" id="PF00557"/>
    </source>
</evidence>
<dbReference type="InterPro" id="IPR001714">
    <property type="entry name" value="Pept_M24_MAP"/>
</dbReference>
<dbReference type="GO" id="GO:0004239">
    <property type="term" value="F:initiator methionyl aminopeptidase activity"/>
    <property type="evidence" value="ECO:0007669"/>
    <property type="project" value="UniProtKB-UniRule"/>
</dbReference>
<dbReference type="NCBIfam" id="TIGR00501">
    <property type="entry name" value="met_pdase_II"/>
    <property type="match status" value="1"/>
</dbReference>
<feature type="binding site" evidence="8">
    <location>
        <position position="98"/>
    </location>
    <ligand>
        <name>a divalent metal cation</name>
        <dbReference type="ChEBI" id="CHEBI:60240"/>
        <label>2</label>
        <note>catalytic</note>
    </ligand>
</feature>
<organism evidence="11 12">
    <name type="scientific">Hadarchaeum yellowstonense</name>
    <dbReference type="NCBI Taxonomy" id="1776334"/>
    <lineage>
        <taxon>Archaea</taxon>
        <taxon>Methanobacteriati</taxon>
        <taxon>Candidatus Hadarchaeota</taxon>
        <taxon>Candidatus Hadarchaeia</taxon>
        <taxon>Candidatus Hadarchaeales</taxon>
        <taxon>Candidatus Hadarchaeaceae</taxon>
        <taxon>Candidatus Hadarchaeum</taxon>
    </lineage>
</organism>
<sequence length="298" mass="32931">MVLSQEELEKYRKAGKLLAEVREQVRPLVKPGVSLIEIAETAERLIMEKGAKPAFPCNVSVNEVAAHYSPPADDVTVIKEGDMVKVDIGAHVDGYIADTAFTVATGEKAEMVQAVEKALEAAIAMVRPGIDVGEIGRVVEETVTAAGFKPIRNLTGHSLARWDLHSGLTIPNVKETTGMILKAGDVLAIEPFVTDGAGFVEDKKDLYIFRYLRDVPTRLRMSRELLRDVKRDYNGLPFAERWLAKRMSKLRLELILRELVGSGAFWPYYVLAERAKGKVAQAEHTVIVTETGCEVTTR</sequence>
<reference evidence="11 12" key="1">
    <citation type="journal article" date="2016" name="Nat. Microbiol.">
        <title>Genomic inference of the metabolism of cosmopolitan subsurface Archaea, Hadesarchaea.</title>
        <authorList>
            <person name="Baker B.J."/>
            <person name="Saw J.H."/>
            <person name="Lind A.E."/>
            <person name="Lazar C.S."/>
            <person name="Hinrichs K.-U."/>
            <person name="Teske A.P."/>
            <person name="Ettema T.J."/>
        </authorList>
    </citation>
    <scope>NUCLEOTIDE SEQUENCE [LARGE SCALE GENOMIC DNA]</scope>
</reference>
<dbReference type="PANTHER" id="PTHR45777">
    <property type="entry name" value="METHIONINE AMINOPEPTIDASE 2"/>
    <property type="match status" value="1"/>
</dbReference>
<dbReference type="PANTHER" id="PTHR45777:SF2">
    <property type="entry name" value="METHIONINE AMINOPEPTIDASE 2"/>
    <property type="match status" value="1"/>
</dbReference>
<comment type="caution">
    <text evidence="11">The sequence shown here is derived from an EMBL/GenBank/DDBJ whole genome shotgun (WGS) entry which is preliminary data.</text>
</comment>
<dbReference type="InterPro" id="IPR000994">
    <property type="entry name" value="Pept_M24"/>
</dbReference>
<feature type="binding site" evidence="8">
    <location>
        <position position="165"/>
    </location>
    <ligand>
        <name>substrate</name>
    </ligand>
</feature>
<evidence type="ECO:0000313" key="12">
    <source>
        <dbReference type="Proteomes" id="UP000074294"/>
    </source>
</evidence>
<dbReference type="InterPro" id="IPR002468">
    <property type="entry name" value="Pept_M24A_MAP2"/>
</dbReference>
<evidence type="ECO:0000256" key="7">
    <source>
        <dbReference type="ARBA" id="ARBA00022801"/>
    </source>
</evidence>
<dbReference type="InterPro" id="IPR036390">
    <property type="entry name" value="WH_DNA-bd_sf"/>
</dbReference>
<dbReference type="CDD" id="cd01088">
    <property type="entry name" value="MetAP2"/>
    <property type="match status" value="1"/>
</dbReference>
<evidence type="ECO:0000256" key="9">
    <source>
        <dbReference type="RuleBase" id="RU003653"/>
    </source>
</evidence>
<keyword evidence="7 8" id="KW-0378">Hydrolase</keyword>
<feature type="binding site" evidence="8">
    <location>
        <position position="67"/>
    </location>
    <ligand>
        <name>substrate</name>
    </ligand>
</feature>
<proteinExistence type="inferred from homology"/>
<evidence type="ECO:0000256" key="2">
    <source>
        <dbReference type="ARBA" id="ARBA00001936"/>
    </source>
</evidence>
<dbReference type="GO" id="GO:0070006">
    <property type="term" value="F:metalloaminopeptidase activity"/>
    <property type="evidence" value="ECO:0007669"/>
    <property type="project" value="UniProtKB-UniRule"/>
</dbReference>
<evidence type="ECO:0000256" key="4">
    <source>
        <dbReference type="ARBA" id="ARBA00022438"/>
    </source>
</evidence>